<dbReference type="SMART" id="SM00849">
    <property type="entry name" value="Lactamase_B"/>
    <property type="match status" value="1"/>
</dbReference>
<evidence type="ECO:0000256" key="4">
    <source>
        <dbReference type="ARBA" id="ARBA00022833"/>
    </source>
</evidence>
<reference evidence="7" key="1">
    <citation type="submission" date="2016-12" db="EMBL/GenBank/DDBJ databases">
        <title>Draft Genome Sequences od Carboxydothermus pertinax and islandicus, Hydrogenogenic Carboxydotrophic Bacteria.</title>
        <authorList>
            <person name="Fukuyama Y."/>
            <person name="Ohmae K."/>
            <person name="Yoneda Y."/>
            <person name="Yoshida T."/>
            <person name="Sako Y."/>
        </authorList>
    </citation>
    <scope>NUCLEOTIDE SEQUENCE [LARGE SCALE GENOMIC DNA]</scope>
    <source>
        <strain evidence="7">Ug1</strain>
    </source>
</reference>
<dbReference type="InterPro" id="IPR051453">
    <property type="entry name" value="MBL_Glyoxalase_II"/>
</dbReference>
<evidence type="ECO:0000259" key="5">
    <source>
        <dbReference type="SMART" id="SM00849"/>
    </source>
</evidence>
<evidence type="ECO:0000313" key="6">
    <source>
        <dbReference type="EMBL" id="GAV21734.1"/>
    </source>
</evidence>
<proteinExistence type="predicted"/>
<sequence length="207" mass="22502">MQIKTLMVGVIAANCHIVWCEKTSEAVAIDPGGDGDKLLKFIEQNGLKLKYIVLTHGHGDHIAAVDEVRKNTGAKVLIHPKDAPMLTDPNKNLSRFLGGAVKLAPADQEVVDGDEIIFGEEKLKVLHTPGHTLGSISLYGDGILFSGDTLFFGSVGRVDFPGGSWEKLLKSIREKIFTLPDSIRVLPGHGPETTVGYEKKHNPFLQE</sequence>
<comment type="cofactor">
    <cofactor evidence="1">
        <name>Zn(2+)</name>
        <dbReference type="ChEBI" id="CHEBI:29105"/>
    </cofactor>
</comment>
<gene>
    <name evidence="6" type="ORF">cpu_02440</name>
</gene>
<dbReference type="RefSeq" id="WP_075858187.1">
    <property type="nucleotide sequence ID" value="NZ_BDJK01000004.1"/>
</dbReference>
<evidence type="ECO:0000256" key="1">
    <source>
        <dbReference type="ARBA" id="ARBA00001947"/>
    </source>
</evidence>
<dbReference type="Pfam" id="PF00753">
    <property type="entry name" value="Lactamase_B"/>
    <property type="match status" value="1"/>
</dbReference>
<keyword evidence="4" id="KW-0862">Zinc</keyword>
<protein>
    <submittedName>
        <fullName evidence="6">MBL fold metallo-hydrolase</fullName>
    </submittedName>
</protein>
<dbReference type="SUPFAM" id="SSF56281">
    <property type="entry name" value="Metallo-hydrolase/oxidoreductase"/>
    <property type="match status" value="1"/>
</dbReference>
<name>A0A1L8CS99_9THEO</name>
<organism evidence="6 7">
    <name type="scientific">Carboxydothermus pertinax</name>
    <dbReference type="NCBI Taxonomy" id="870242"/>
    <lineage>
        <taxon>Bacteria</taxon>
        <taxon>Bacillati</taxon>
        <taxon>Bacillota</taxon>
        <taxon>Clostridia</taxon>
        <taxon>Thermoanaerobacterales</taxon>
        <taxon>Thermoanaerobacteraceae</taxon>
        <taxon>Carboxydothermus</taxon>
    </lineage>
</organism>
<evidence type="ECO:0000256" key="2">
    <source>
        <dbReference type="ARBA" id="ARBA00022723"/>
    </source>
</evidence>
<accession>A0A1L8CS99</accession>
<keyword evidence="3 6" id="KW-0378">Hydrolase</keyword>
<dbReference type="STRING" id="870242.cpu_02440"/>
<comment type="caution">
    <text evidence="6">The sequence shown here is derived from an EMBL/GenBank/DDBJ whole genome shotgun (WGS) entry which is preliminary data.</text>
</comment>
<dbReference type="InterPro" id="IPR036866">
    <property type="entry name" value="RibonucZ/Hydroxyglut_hydro"/>
</dbReference>
<dbReference type="Proteomes" id="UP000187485">
    <property type="component" value="Unassembled WGS sequence"/>
</dbReference>
<dbReference type="AlphaFoldDB" id="A0A1L8CS99"/>
<dbReference type="PANTHER" id="PTHR46233:SF3">
    <property type="entry name" value="HYDROXYACYLGLUTATHIONE HYDROLASE GLOC"/>
    <property type="match status" value="1"/>
</dbReference>
<evidence type="ECO:0000256" key="3">
    <source>
        <dbReference type="ARBA" id="ARBA00022801"/>
    </source>
</evidence>
<dbReference type="Gene3D" id="3.60.15.10">
    <property type="entry name" value="Ribonuclease Z/Hydroxyacylglutathione hydrolase-like"/>
    <property type="match status" value="1"/>
</dbReference>
<dbReference type="OrthoDB" id="9802248at2"/>
<dbReference type="GO" id="GO:0046872">
    <property type="term" value="F:metal ion binding"/>
    <property type="evidence" value="ECO:0007669"/>
    <property type="project" value="UniProtKB-KW"/>
</dbReference>
<keyword evidence="2" id="KW-0479">Metal-binding</keyword>
<dbReference type="CDD" id="cd06262">
    <property type="entry name" value="metallo-hydrolase-like_MBL-fold"/>
    <property type="match status" value="1"/>
</dbReference>
<dbReference type="EMBL" id="BDJK01000004">
    <property type="protein sequence ID" value="GAV21734.1"/>
    <property type="molecule type" value="Genomic_DNA"/>
</dbReference>
<keyword evidence="7" id="KW-1185">Reference proteome</keyword>
<evidence type="ECO:0000313" key="7">
    <source>
        <dbReference type="Proteomes" id="UP000187485"/>
    </source>
</evidence>
<dbReference type="GO" id="GO:0016787">
    <property type="term" value="F:hydrolase activity"/>
    <property type="evidence" value="ECO:0007669"/>
    <property type="project" value="UniProtKB-KW"/>
</dbReference>
<dbReference type="InterPro" id="IPR001279">
    <property type="entry name" value="Metallo-B-lactamas"/>
</dbReference>
<dbReference type="PANTHER" id="PTHR46233">
    <property type="entry name" value="HYDROXYACYLGLUTATHIONE HYDROLASE GLOC"/>
    <property type="match status" value="1"/>
</dbReference>
<feature type="domain" description="Metallo-beta-lactamase" evidence="5">
    <location>
        <begin position="12"/>
        <end position="189"/>
    </location>
</feature>